<dbReference type="InterPro" id="IPR000504">
    <property type="entry name" value="RRM_dom"/>
</dbReference>
<dbReference type="Gene3D" id="3.30.70.330">
    <property type="match status" value="1"/>
</dbReference>
<dbReference type="PROSITE" id="PS50102">
    <property type="entry name" value="RRM"/>
    <property type="match status" value="1"/>
</dbReference>
<dbReference type="InterPro" id="IPR012677">
    <property type="entry name" value="Nucleotide-bd_a/b_plait_sf"/>
</dbReference>
<dbReference type="CDD" id="cd00590">
    <property type="entry name" value="RRM_SF"/>
    <property type="match status" value="1"/>
</dbReference>
<keyword evidence="2" id="KW-1185">Reference proteome</keyword>
<dbReference type="GO" id="GO:0003723">
    <property type="term" value="F:RNA binding"/>
    <property type="evidence" value="ECO:0007669"/>
    <property type="project" value="UniProtKB-UniRule"/>
</dbReference>
<dbReference type="Pfam" id="PF00076">
    <property type="entry name" value="RRM_1"/>
    <property type="match status" value="1"/>
</dbReference>
<comment type="caution">
    <text evidence="1">The sequence shown here is derived from an EMBL/GenBank/DDBJ whole genome shotgun (WGS) entry which is preliminary data.</text>
</comment>
<reference evidence="1" key="1">
    <citation type="submission" date="2020-04" db="EMBL/GenBank/DDBJ databases">
        <authorList>
            <person name="Alioto T."/>
            <person name="Alioto T."/>
            <person name="Gomez Garrido J."/>
        </authorList>
    </citation>
    <scope>NUCLEOTIDE SEQUENCE</scope>
    <source>
        <strain evidence="1">A484AB</strain>
    </source>
</reference>
<evidence type="ECO:0000313" key="2">
    <source>
        <dbReference type="Proteomes" id="UP001152795"/>
    </source>
</evidence>
<dbReference type="AlphaFoldDB" id="A0A6S7IKZ9"/>
<dbReference type="InterPro" id="IPR035979">
    <property type="entry name" value="RBD_domain_sf"/>
</dbReference>
<name>A0A6S7IKZ9_PARCT</name>
<dbReference type="SMART" id="SM00360">
    <property type="entry name" value="RRM"/>
    <property type="match status" value="1"/>
</dbReference>
<dbReference type="OrthoDB" id="360390at2759"/>
<dbReference type="SUPFAM" id="SSF54928">
    <property type="entry name" value="RNA-binding domain, RBD"/>
    <property type="match status" value="1"/>
</dbReference>
<organism evidence="1 2">
    <name type="scientific">Paramuricea clavata</name>
    <name type="common">Red gorgonian</name>
    <name type="synonym">Violescent sea-whip</name>
    <dbReference type="NCBI Taxonomy" id="317549"/>
    <lineage>
        <taxon>Eukaryota</taxon>
        <taxon>Metazoa</taxon>
        <taxon>Cnidaria</taxon>
        <taxon>Anthozoa</taxon>
        <taxon>Octocorallia</taxon>
        <taxon>Malacalcyonacea</taxon>
        <taxon>Plexauridae</taxon>
        <taxon>Paramuricea</taxon>
    </lineage>
</organism>
<evidence type="ECO:0000313" key="1">
    <source>
        <dbReference type="EMBL" id="CAB4018023.1"/>
    </source>
</evidence>
<dbReference type="Proteomes" id="UP001152795">
    <property type="component" value="Unassembled WGS sequence"/>
</dbReference>
<sequence length="198" mass="23020">MSTEKMENIEPQKIFVKYLPKNITVDEIKAFFSVCGIVLKVYLKSLKSPDQGKPTYICAFITYGTQAGADRAVSELNHKEMKKGHISQKLSVMYSLNYEGRKELQVDNSKEKKVPNAKEYQELWLKCSSNAEKINQIYNKPEEQKQIEELRTKKCELQAKQDELKKTNNKLKDEINLLRLEVQIKNMDIKNTKLKEAQ</sequence>
<accession>A0A6S7IKZ9</accession>
<protein>
    <submittedName>
        <fullName evidence="1">Uncharacterized RNA-binding -like</fullName>
    </submittedName>
</protein>
<proteinExistence type="predicted"/>
<gene>
    <name evidence="1" type="ORF">PACLA_8A017001</name>
</gene>
<dbReference type="EMBL" id="CACRXK020009816">
    <property type="protein sequence ID" value="CAB4018023.1"/>
    <property type="molecule type" value="Genomic_DNA"/>
</dbReference>